<dbReference type="EMBL" id="PQGD01000050">
    <property type="protein sequence ID" value="POP41079.1"/>
    <property type="molecule type" value="Genomic_DNA"/>
</dbReference>
<reference evidence="3 4" key="1">
    <citation type="submission" date="2018-01" db="EMBL/GenBank/DDBJ databases">
        <title>Superficieibacter electus gen. nov., sp. nov., an extended-spectrum beta-lactamase possessing member of the Enterobacteriaceae family, isolated from intensive care unit surfaces.</title>
        <authorList>
            <person name="Potter R.F."/>
            <person name="D'Souza A.W."/>
        </authorList>
    </citation>
    <scope>NUCLEOTIDE SEQUENCE [LARGE SCALE GENOMIC DNA]</scope>
    <source>
        <strain evidence="2 4">BP-1</strain>
        <strain evidence="1 3">BP-2</strain>
    </source>
</reference>
<keyword evidence="3" id="KW-1185">Reference proteome</keyword>
<dbReference type="OrthoDB" id="7807914at2"/>
<accession>A0A2P5GGR2</accession>
<dbReference type="InterPro" id="IPR007505">
    <property type="entry name" value="PDDEXK_7"/>
</dbReference>
<evidence type="ECO:0000313" key="2">
    <source>
        <dbReference type="EMBL" id="POP41079.1"/>
    </source>
</evidence>
<proteinExistence type="predicted"/>
<dbReference type="RefSeq" id="WP_103678808.1">
    <property type="nucleotide sequence ID" value="NZ_PQGD01000050.1"/>
</dbReference>
<dbReference type="AlphaFoldDB" id="A0A2P5GGR2"/>
<organism evidence="2 4">
    <name type="scientific">Superficieibacter electus</name>
    <dbReference type="NCBI Taxonomy" id="2022662"/>
    <lineage>
        <taxon>Bacteria</taxon>
        <taxon>Pseudomonadati</taxon>
        <taxon>Pseudomonadota</taxon>
        <taxon>Gammaproteobacteria</taxon>
        <taxon>Enterobacterales</taxon>
        <taxon>Enterobacteriaceae</taxon>
        <taxon>Superficieibacter</taxon>
    </lineage>
</organism>
<evidence type="ECO:0000313" key="3">
    <source>
        <dbReference type="Proteomes" id="UP000237073"/>
    </source>
</evidence>
<evidence type="ECO:0000313" key="4">
    <source>
        <dbReference type="Proteomes" id="UP000247005"/>
    </source>
</evidence>
<evidence type="ECO:0000313" key="1">
    <source>
        <dbReference type="EMBL" id="POP40439.1"/>
    </source>
</evidence>
<sequence>MTSTFEIKYIEIQWYDKDTVTKVTESLHAIPVEYNDEHSHFECETTIYPRTEGILRGQLAVRFIAGSAVIPCIKMSYGAEQQLFPVEDIDSGKTWWIVQDSWDAKEKYWRHSSVNTAGTLILALDDVHCHINIGSMDFSREQLERYLTGFKDDLWELILDESSSVQASREQGSIGINNATIDCAQNIIMHAHKILSNPKAELREIQTLKPRKAVKPVNRTFMELATKTNQSVLTSRAVTPTFNMAENRYILFALERSYRIIKQIVILSGNKAKRYAALIDKLQQQYDSITDSVTIDRDLVVKDLEIIRQRCKLSYWQQQLAQSIFSEKIVYDADGPQYNVLHFRSQKPTQENDGFFIEINVQGQWKKDNEKSTVLSFNSKVNASLLNLVRCLRQHAEYKITGAGRRYETAKAVIYVIDYLNDIEIVDARELYLAQQKYSQEIKQGKVLDANNWQRKLNPRELDEQTKEKVALQNRIGFYSENQSLSEAVFKKVEPKQRQLAQLITQFKALGVTASSHFPNSMTFVQNPHYQGVHNGYKQLMASTRLTNEDLLLSLEEIDAIGLVNMPLLYERWCLLQIMKVLIESFRFIPQTNWKYQVVDAIKDRKKDIEILFDNPHSKRTLTLAYEKTLENGKRPDFVIDLQWTADKDDQARYSRRFVLDAKFYDHSTFARSGGLLGVIDGLRNQKDYREATNNPVFLIHPCKDVIADVVTAQHWGKYSYLGEAGSGAGGIKPNHDYGAIFLSPIDKELYNDELQRLLGLFLQYKLESSNTSSLPNDLTQAKPFCIRCGSVELRTIEKTGGYTNKQGVQSARTPRSVWLQCTECEQFISFNHCQQSDTRLVKNGLYWTYHSARAIEPFNIKCPECGEWGGW</sequence>
<dbReference type="Proteomes" id="UP000247005">
    <property type="component" value="Unassembled WGS sequence"/>
</dbReference>
<gene>
    <name evidence="2" type="ORF">CHU32_27290</name>
    <name evidence="1" type="ORF">CHU33_27250</name>
</gene>
<dbReference type="Pfam" id="PF04411">
    <property type="entry name" value="PDDEXK_7"/>
    <property type="match status" value="1"/>
</dbReference>
<dbReference type="Proteomes" id="UP000237073">
    <property type="component" value="Unassembled WGS sequence"/>
</dbReference>
<comment type="caution">
    <text evidence="2">The sequence shown here is derived from an EMBL/GenBank/DDBJ whole genome shotgun (WGS) entry which is preliminary data.</text>
</comment>
<evidence type="ECO:0008006" key="5">
    <source>
        <dbReference type="Google" id="ProtNLM"/>
    </source>
</evidence>
<dbReference type="EMBL" id="PQGE01000051">
    <property type="protein sequence ID" value="POP40439.1"/>
    <property type="molecule type" value="Genomic_DNA"/>
</dbReference>
<name>A0A2P5GGR2_9ENTR</name>
<protein>
    <recommendedName>
        <fullName evidence="5">EstP</fullName>
    </recommendedName>
</protein>